<reference evidence="1" key="2">
    <citation type="journal article" date="2015" name="Fish Shellfish Immunol.">
        <title>Early steps in the European eel (Anguilla anguilla)-Vibrio vulnificus interaction in the gills: Role of the RtxA13 toxin.</title>
        <authorList>
            <person name="Callol A."/>
            <person name="Pajuelo D."/>
            <person name="Ebbesson L."/>
            <person name="Teles M."/>
            <person name="MacKenzie S."/>
            <person name="Amaro C."/>
        </authorList>
    </citation>
    <scope>NUCLEOTIDE SEQUENCE</scope>
</reference>
<organism evidence="1">
    <name type="scientific">Anguilla anguilla</name>
    <name type="common">European freshwater eel</name>
    <name type="synonym">Muraena anguilla</name>
    <dbReference type="NCBI Taxonomy" id="7936"/>
    <lineage>
        <taxon>Eukaryota</taxon>
        <taxon>Metazoa</taxon>
        <taxon>Chordata</taxon>
        <taxon>Craniata</taxon>
        <taxon>Vertebrata</taxon>
        <taxon>Euteleostomi</taxon>
        <taxon>Actinopterygii</taxon>
        <taxon>Neopterygii</taxon>
        <taxon>Teleostei</taxon>
        <taxon>Anguilliformes</taxon>
        <taxon>Anguillidae</taxon>
        <taxon>Anguilla</taxon>
    </lineage>
</organism>
<dbReference type="EMBL" id="GBXM01062358">
    <property type="protein sequence ID" value="JAH46219.1"/>
    <property type="molecule type" value="Transcribed_RNA"/>
</dbReference>
<name>A0A0E9SXY3_ANGAN</name>
<dbReference type="AlphaFoldDB" id="A0A0E9SXY3"/>
<dbReference type="EMBL" id="GBXM01077507">
    <property type="protein sequence ID" value="JAH31070.1"/>
    <property type="molecule type" value="Transcribed_RNA"/>
</dbReference>
<evidence type="ECO:0000313" key="1">
    <source>
        <dbReference type="EMBL" id="JAH46219.1"/>
    </source>
</evidence>
<sequence>MNTQIHILKCGTVFRTQGESNPIIKNEGESVSIILYWI</sequence>
<proteinExistence type="predicted"/>
<accession>A0A0E9SXY3</accession>
<dbReference type="EMBL" id="GBXM01078161">
    <property type="protein sequence ID" value="JAH30416.1"/>
    <property type="molecule type" value="Transcribed_RNA"/>
</dbReference>
<protein>
    <submittedName>
        <fullName evidence="1">Uncharacterized protein</fullName>
    </submittedName>
</protein>
<reference evidence="1" key="1">
    <citation type="submission" date="2014-11" db="EMBL/GenBank/DDBJ databases">
        <authorList>
            <person name="Amaro Gonzalez C."/>
        </authorList>
    </citation>
    <scope>NUCLEOTIDE SEQUENCE</scope>
</reference>